<dbReference type="OrthoDB" id="555447at2"/>
<reference evidence="3" key="1">
    <citation type="submission" date="2016-10" db="EMBL/GenBank/DDBJ databases">
        <authorList>
            <person name="Varghese N."/>
            <person name="Submissions S."/>
        </authorList>
    </citation>
    <scope>NUCLEOTIDE SEQUENCE [LARGE SCALE GENOMIC DNA]</scope>
    <source>
        <strain evidence="3">DSM 44268</strain>
    </source>
</reference>
<name>A0A1G7MTZ0_9ACTN</name>
<dbReference type="Gene3D" id="3.40.50.2000">
    <property type="entry name" value="Glycogen Phosphorylase B"/>
    <property type="match status" value="2"/>
</dbReference>
<dbReference type="Pfam" id="PF04101">
    <property type="entry name" value="Glyco_tran_28_C"/>
    <property type="match status" value="1"/>
</dbReference>
<organism evidence="2 3">
    <name type="scientific">Blastococcus aurantiacus</name>
    <dbReference type="NCBI Taxonomy" id="1550231"/>
    <lineage>
        <taxon>Bacteria</taxon>
        <taxon>Bacillati</taxon>
        <taxon>Actinomycetota</taxon>
        <taxon>Actinomycetes</taxon>
        <taxon>Geodermatophilales</taxon>
        <taxon>Geodermatophilaceae</taxon>
        <taxon>Blastococcus</taxon>
    </lineage>
</organism>
<accession>A0A1G7MTZ0</accession>
<dbReference type="Proteomes" id="UP000199406">
    <property type="component" value="Unassembled WGS sequence"/>
</dbReference>
<proteinExistence type="predicted"/>
<dbReference type="PANTHER" id="PTHR21015">
    <property type="entry name" value="UDP-N-ACETYLGLUCOSAMINE--N-ACETYLMURAMYL-(PENTAPEPTIDE) PYROPHOSPHORYL-UNDECAPRENOL N-ACETYLGLUCOSAMINE TRANSFERASE 1"/>
    <property type="match status" value="1"/>
</dbReference>
<protein>
    <submittedName>
        <fullName evidence="2">UDP-N-acetylglucosamine:LPS N-acetylglucosamine transferase</fullName>
    </submittedName>
</protein>
<evidence type="ECO:0000259" key="1">
    <source>
        <dbReference type="Pfam" id="PF04101"/>
    </source>
</evidence>
<dbReference type="InterPro" id="IPR007235">
    <property type="entry name" value="Glyco_trans_28_C"/>
</dbReference>
<evidence type="ECO:0000313" key="3">
    <source>
        <dbReference type="Proteomes" id="UP000199406"/>
    </source>
</evidence>
<evidence type="ECO:0000313" key="2">
    <source>
        <dbReference type="EMBL" id="SDF65243.1"/>
    </source>
</evidence>
<dbReference type="AlphaFoldDB" id="A0A1G7MTZ0"/>
<dbReference type="SUPFAM" id="SSF53756">
    <property type="entry name" value="UDP-Glycosyltransferase/glycogen phosphorylase"/>
    <property type="match status" value="1"/>
</dbReference>
<feature type="domain" description="Glycosyl transferase family 28 C-terminal" evidence="1">
    <location>
        <begin position="203"/>
        <end position="279"/>
    </location>
</feature>
<dbReference type="EMBL" id="FNBT01000005">
    <property type="protein sequence ID" value="SDF65243.1"/>
    <property type="molecule type" value="Genomic_DNA"/>
</dbReference>
<sequence>MTTLLVAATGGHLAQLYQLRPRLVAPGSPVVWATFDSPQSRSMLASESVEFVPYTAPRDYRRVAANVPLAIRILKRHQIDAVISTGSGIALSFLPAARAMGRSAHYIESAARSEGPSRTGRILQRIPGIQLSAQYRSWARPPWDLSVSVFDDFVATQMTEQPIHSVVVTLGTIQGYGFRRLLERLVTIIPADCDVLWQTGESDVDGLPITAHPYLPQHELHSAMAQADAVIAHAGIGSALGALNAGRRPILVPRRSAYAEHVDDHQLQIARELHGRDLALYREALDLSWEDVRSAARWRVAPPPST</sequence>
<keyword evidence="3" id="KW-1185">Reference proteome</keyword>
<gene>
    <name evidence="2" type="ORF">SAMN05660662_2924</name>
</gene>
<keyword evidence="2" id="KW-0808">Transferase</keyword>
<dbReference type="STRING" id="1550231.SAMN05660662_2924"/>
<dbReference type="PANTHER" id="PTHR21015:SF22">
    <property type="entry name" value="GLYCOSYLTRANSFERASE"/>
    <property type="match status" value="1"/>
</dbReference>
<dbReference type="GO" id="GO:0016758">
    <property type="term" value="F:hexosyltransferase activity"/>
    <property type="evidence" value="ECO:0007669"/>
    <property type="project" value="InterPro"/>
</dbReference>